<keyword evidence="1 2" id="KW-0378">Hydrolase</keyword>
<organism evidence="2 3">
    <name type="scientific">Pseudomonas syringae pv. papulans</name>
    <dbReference type="NCBI Taxonomy" id="83963"/>
    <lineage>
        <taxon>Bacteria</taxon>
        <taxon>Pseudomonadati</taxon>
        <taxon>Pseudomonadota</taxon>
        <taxon>Gammaproteobacteria</taxon>
        <taxon>Pseudomonadales</taxon>
        <taxon>Pseudomonadaceae</taxon>
        <taxon>Pseudomonas</taxon>
        <taxon>Pseudomonas syringae</taxon>
    </lineage>
</organism>
<sequence length="213" mass="23132">MNYRAVLVDAFGTIVRVRSATYPYRSLLKEGLRGGRYPKPSDVKTLMTFDGDLAQAAELLQITVRPERLAQIQDALDREVHSIEAFPDALEAIRMLQAQQVRVGVCSNLAAPYGAAIKRLFPTLDAYALSYELGALKPDPAMYRSACKLLGVGIGERFGDERIAMVGDSLRCDCHGPRAVGINGLRLDRAGAEGITNLMDFASLILADSGLSD</sequence>
<dbReference type="InterPro" id="IPR023214">
    <property type="entry name" value="HAD_sf"/>
</dbReference>
<accession>A0A0Q0AJJ1</accession>
<dbReference type="InterPro" id="IPR051540">
    <property type="entry name" value="S-2-haloacid_dehalogenase"/>
</dbReference>
<proteinExistence type="predicted"/>
<dbReference type="NCBIfam" id="TIGR01549">
    <property type="entry name" value="HAD-SF-IA-v1"/>
    <property type="match status" value="1"/>
</dbReference>
<reference evidence="2" key="1">
    <citation type="submission" date="2021-02" db="EMBL/GenBank/DDBJ databases">
        <title>Genome analysis of blister spot of apple pathogen from New York area.</title>
        <authorList>
            <person name="Kandel P."/>
            <person name="Hockett K.L."/>
            <person name="Santander R."/>
            <person name="Acimovic S."/>
        </authorList>
    </citation>
    <scope>NUCLEOTIDE SEQUENCE</scope>
    <source>
        <strain evidence="2">PSP1</strain>
    </source>
</reference>
<evidence type="ECO:0000313" key="3">
    <source>
        <dbReference type="Proteomes" id="UP001162155"/>
    </source>
</evidence>
<comment type="caution">
    <text evidence="2">The sequence shown here is derived from an EMBL/GenBank/DDBJ whole genome shotgun (WGS) entry which is preliminary data.</text>
</comment>
<dbReference type="EMBL" id="JAFFRZ010000001">
    <property type="protein sequence ID" value="MDH4620248.1"/>
    <property type="molecule type" value="Genomic_DNA"/>
</dbReference>
<dbReference type="SFLD" id="SFLDS00003">
    <property type="entry name" value="Haloacid_Dehalogenase"/>
    <property type="match status" value="1"/>
</dbReference>
<dbReference type="Gene3D" id="3.40.50.1000">
    <property type="entry name" value="HAD superfamily/HAD-like"/>
    <property type="match status" value="1"/>
</dbReference>
<protein>
    <submittedName>
        <fullName evidence="2">HAD family hydrolase</fullName>
    </submittedName>
</protein>
<gene>
    <name evidence="2" type="ORF">JW322_00170</name>
</gene>
<dbReference type="Pfam" id="PF00702">
    <property type="entry name" value="Hydrolase"/>
    <property type="match status" value="1"/>
</dbReference>
<evidence type="ECO:0000256" key="1">
    <source>
        <dbReference type="ARBA" id="ARBA00022801"/>
    </source>
</evidence>
<dbReference type="SFLD" id="SFLDG01129">
    <property type="entry name" value="C1.5:_HAD__Beta-PGM__Phosphata"/>
    <property type="match status" value="1"/>
</dbReference>
<dbReference type="RefSeq" id="WP_044310655.1">
    <property type="nucleotide sequence ID" value="NZ_JAFFRY010000055.1"/>
</dbReference>
<dbReference type="PANTHER" id="PTHR43316">
    <property type="entry name" value="HYDROLASE, HALOACID DELAHOGENASE-RELATED"/>
    <property type="match status" value="1"/>
</dbReference>
<dbReference type="InterPro" id="IPR006439">
    <property type="entry name" value="HAD-SF_hydro_IA"/>
</dbReference>
<dbReference type="GO" id="GO:0016787">
    <property type="term" value="F:hydrolase activity"/>
    <property type="evidence" value="ECO:0007669"/>
    <property type="project" value="UniProtKB-KW"/>
</dbReference>
<dbReference type="SUPFAM" id="SSF56784">
    <property type="entry name" value="HAD-like"/>
    <property type="match status" value="1"/>
</dbReference>
<dbReference type="AlphaFoldDB" id="A0A0Q0AJJ1"/>
<name>A0A0Q0AJJ1_PSESX</name>
<evidence type="ECO:0000313" key="2">
    <source>
        <dbReference type="EMBL" id="MDH4620248.1"/>
    </source>
</evidence>
<dbReference type="Proteomes" id="UP001162155">
    <property type="component" value="Unassembled WGS sequence"/>
</dbReference>
<dbReference type="InterPro" id="IPR036412">
    <property type="entry name" value="HAD-like_sf"/>
</dbReference>